<keyword evidence="3" id="KW-1185">Reference proteome</keyword>
<accession>A0A7C8GR98</accession>
<dbReference type="RefSeq" id="WP_153406198.1">
    <property type="nucleotide sequence ID" value="NZ_ML762442.1"/>
</dbReference>
<feature type="transmembrane region" description="Helical" evidence="1">
    <location>
        <begin position="36"/>
        <end position="57"/>
    </location>
</feature>
<comment type="caution">
    <text evidence="2">The sequence shown here is derived from an EMBL/GenBank/DDBJ whole genome shotgun (WGS) entry which is preliminary data.</text>
</comment>
<reference evidence="2 3" key="1">
    <citation type="submission" date="2019-10" db="EMBL/GenBank/DDBJ databases">
        <title>Gracilibacillus sp. nov. isolated from rice seeds.</title>
        <authorList>
            <person name="He S."/>
        </authorList>
    </citation>
    <scope>NUCLEOTIDE SEQUENCE [LARGE SCALE GENOMIC DNA]</scope>
    <source>
        <strain evidence="2 3">TD8</strain>
    </source>
</reference>
<dbReference type="EMBL" id="WEID01000091">
    <property type="protein sequence ID" value="KAB8127456.1"/>
    <property type="molecule type" value="Genomic_DNA"/>
</dbReference>
<keyword evidence="1" id="KW-0812">Transmembrane</keyword>
<feature type="transmembrane region" description="Helical" evidence="1">
    <location>
        <begin position="69"/>
        <end position="89"/>
    </location>
</feature>
<protein>
    <submittedName>
        <fullName evidence="2">Uncharacterized protein</fullName>
    </submittedName>
</protein>
<keyword evidence="1" id="KW-0472">Membrane</keyword>
<sequence length="279" mass="31064">MRQWRVGSISMGLTLVGLGIILFISQFFHWEISKIAVSWIPVLLIVLGIEILIYLFTAKSEQPVIKYDIFSILFIIFISFVSIGFYVGASSGVLAAVDNYINDQQVSGSLPVMEEVIDENVEKVVIDSQNHLTKVTATESESISIFGTYQTNSNKKLTKDQIASIHKVGETVYISLFPSPTDHGLNYQFTTYYPTISLPNDVDVEITGHINEVNLNLTDIQANWYVDSTNVAHLKDKEQANLTLILGNTGESAEKDVQKFGEGQYAVQFGNVQSVKELQ</sequence>
<organism evidence="2 3">
    <name type="scientific">Gracilibacillus oryzae</name>
    <dbReference type="NCBI Taxonomy" id="1672701"/>
    <lineage>
        <taxon>Bacteria</taxon>
        <taxon>Bacillati</taxon>
        <taxon>Bacillota</taxon>
        <taxon>Bacilli</taxon>
        <taxon>Bacillales</taxon>
        <taxon>Bacillaceae</taxon>
        <taxon>Gracilibacillus</taxon>
    </lineage>
</organism>
<dbReference type="AlphaFoldDB" id="A0A7C8GR98"/>
<dbReference type="Proteomes" id="UP000480246">
    <property type="component" value="Unassembled WGS sequence"/>
</dbReference>
<keyword evidence="1" id="KW-1133">Transmembrane helix</keyword>
<proteinExistence type="predicted"/>
<evidence type="ECO:0000313" key="2">
    <source>
        <dbReference type="EMBL" id="KAB8127456.1"/>
    </source>
</evidence>
<dbReference type="OrthoDB" id="1707123at2"/>
<evidence type="ECO:0000256" key="1">
    <source>
        <dbReference type="SAM" id="Phobius"/>
    </source>
</evidence>
<gene>
    <name evidence="2" type="ORF">F9U64_17570</name>
</gene>
<name>A0A7C8GR98_9BACI</name>
<evidence type="ECO:0000313" key="3">
    <source>
        <dbReference type="Proteomes" id="UP000480246"/>
    </source>
</evidence>
<feature type="transmembrane region" description="Helical" evidence="1">
    <location>
        <begin position="12"/>
        <end position="30"/>
    </location>
</feature>